<dbReference type="EMBL" id="CM018035">
    <property type="protein sequence ID" value="KAA8542640.1"/>
    <property type="molecule type" value="Genomic_DNA"/>
</dbReference>
<keyword evidence="2" id="KW-1133">Transmembrane helix</keyword>
<feature type="transmembrane region" description="Helical" evidence="2">
    <location>
        <begin position="153"/>
        <end position="172"/>
    </location>
</feature>
<feature type="compositionally biased region" description="Basic and acidic residues" evidence="1">
    <location>
        <begin position="105"/>
        <end position="120"/>
    </location>
</feature>
<sequence length="203" mass="23510">MGNCQAIDNATLIIQHPCGRVEKLYWPVTASEVMKMNPGHYVALLLSTTTTTTTTNNHHHPVRITRIKLLRPTDTLVLGQVYRLITTQEVMKGLWAKKYAKMKNRQSESGEKPERVKEGPESGLDTTPRRTEMENTNQVIFFLYIHGHPSSSYLFIIAIQSSAPIFICSLTVQTHNSERYRERGIFFSFFWFFFLFKFFTNHC</sequence>
<dbReference type="InterPro" id="IPR025322">
    <property type="entry name" value="PADRE_dom"/>
</dbReference>
<reference evidence="3 4" key="1">
    <citation type="submission" date="2019-09" db="EMBL/GenBank/DDBJ databases">
        <title>A chromosome-level genome assembly of the Chinese tupelo Nyssa sinensis.</title>
        <authorList>
            <person name="Yang X."/>
            <person name="Kang M."/>
            <person name="Yang Y."/>
            <person name="Xiong H."/>
            <person name="Wang M."/>
            <person name="Zhang Z."/>
            <person name="Wang Z."/>
            <person name="Wu H."/>
            <person name="Ma T."/>
            <person name="Liu J."/>
            <person name="Xi Z."/>
        </authorList>
    </citation>
    <scope>NUCLEOTIDE SEQUENCE [LARGE SCALE GENOMIC DNA]</scope>
    <source>
        <strain evidence="3">J267</strain>
        <tissue evidence="3">Leaf</tissue>
    </source>
</reference>
<protein>
    <submittedName>
        <fullName evidence="3">Uncharacterized protein</fullName>
    </submittedName>
</protein>
<evidence type="ECO:0000256" key="2">
    <source>
        <dbReference type="SAM" id="Phobius"/>
    </source>
</evidence>
<evidence type="ECO:0000313" key="4">
    <source>
        <dbReference type="Proteomes" id="UP000325577"/>
    </source>
</evidence>
<dbReference type="OrthoDB" id="747498at2759"/>
<gene>
    <name evidence="3" type="ORF">F0562_023861</name>
</gene>
<keyword evidence="2" id="KW-0472">Membrane</keyword>
<dbReference type="Pfam" id="PF14009">
    <property type="entry name" value="PADRE"/>
    <property type="match status" value="1"/>
</dbReference>
<accession>A0A5J5BK59</accession>
<organism evidence="3 4">
    <name type="scientific">Nyssa sinensis</name>
    <dbReference type="NCBI Taxonomy" id="561372"/>
    <lineage>
        <taxon>Eukaryota</taxon>
        <taxon>Viridiplantae</taxon>
        <taxon>Streptophyta</taxon>
        <taxon>Embryophyta</taxon>
        <taxon>Tracheophyta</taxon>
        <taxon>Spermatophyta</taxon>
        <taxon>Magnoliopsida</taxon>
        <taxon>eudicotyledons</taxon>
        <taxon>Gunneridae</taxon>
        <taxon>Pentapetalae</taxon>
        <taxon>asterids</taxon>
        <taxon>Cornales</taxon>
        <taxon>Nyssaceae</taxon>
        <taxon>Nyssa</taxon>
    </lineage>
</organism>
<dbReference type="Proteomes" id="UP000325577">
    <property type="component" value="Linkage Group LG12"/>
</dbReference>
<feature type="transmembrane region" description="Helical" evidence="2">
    <location>
        <begin position="184"/>
        <end position="200"/>
    </location>
</feature>
<keyword evidence="2" id="KW-0812">Transmembrane</keyword>
<keyword evidence="4" id="KW-1185">Reference proteome</keyword>
<feature type="region of interest" description="Disordered" evidence="1">
    <location>
        <begin position="105"/>
        <end position="130"/>
    </location>
</feature>
<evidence type="ECO:0000256" key="1">
    <source>
        <dbReference type="SAM" id="MobiDB-lite"/>
    </source>
</evidence>
<evidence type="ECO:0000313" key="3">
    <source>
        <dbReference type="EMBL" id="KAA8542640.1"/>
    </source>
</evidence>
<dbReference type="PANTHER" id="PTHR33413">
    <property type="entry name" value="EXPRESSED PROTEIN"/>
    <property type="match status" value="1"/>
</dbReference>
<proteinExistence type="predicted"/>
<name>A0A5J5BK59_9ASTE</name>
<dbReference type="PANTHER" id="PTHR33413:SF33">
    <property type="entry name" value="MEDIATOR OF RNA POLYMERASE II TRANSCRIPTION SUBUNIT 29"/>
    <property type="match status" value="1"/>
</dbReference>
<dbReference type="AlphaFoldDB" id="A0A5J5BK59"/>